<feature type="signal peptide" evidence="1">
    <location>
        <begin position="1"/>
        <end position="18"/>
    </location>
</feature>
<dbReference type="AlphaFoldDB" id="A0A2K2FV26"/>
<organism evidence="2 3">
    <name type="scientific">Novosphingobium guangzhouense</name>
    <dbReference type="NCBI Taxonomy" id="1850347"/>
    <lineage>
        <taxon>Bacteria</taxon>
        <taxon>Pseudomonadati</taxon>
        <taxon>Pseudomonadota</taxon>
        <taxon>Alphaproteobacteria</taxon>
        <taxon>Sphingomonadales</taxon>
        <taxon>Sphingomonadaceae</taxon>
        <taxon>Novosphingobium</taxon>
    </lineage>
</organism>
<dbReference type="EMBL" id="LYMM01000071">
    <property type="protein sequence ID" value="PNU02645.1"/>
    <property type="molecule type" value="Genomic_DNA"/>
</dbReference>
<keyword evidence="1" id="KW-0732">Signal</keyword>
<reference evidence="2 3" key="1">
    <citation type="submission" date="2016-05" db="EMBL/GenBank/DDBJ databases">
        <title>Complete genome sequence of Novosphingobium guangzhouense SA925(T).</title>
        <authorList>
            <person name="Sha S."/>
        </authorList>
    </citation>
    <scope>NUCLEOTIDE SEQUENCE [LARGE SCALE GENOMIC DNA]</scope>
    <source>
        <strain evidence="2 3">SA925</strain>
    </source>
</reference>
<comment type="caution">
    <text evidence="2">The sequence shown here is derived from an EMBL/GenBank/DDBJ whole genome shotgun (WGS) entry which is preliminary data.</text>
</comment>
<evidence type="ECO:0000313" key="2">
    <source>
        <dbReference type="EMBL" id="PNU02645.1"/>
    </source>
</evidence>
<evidence type="ECO:0000313" key="3">
    <source>
        <dbReference type="Proteomes" id="UP000236327"/>
    </source>
</evidence>
<proteinExistence type="predicted"/>
<protein>
    <recommendedName>
        <fullName evidence="4">Secreted protein</fullName>
    </recommendedName>
</protein>
<name>A0A2K2FV26_9SPHN</name>
<keyword evidence="3" id="KW-1185">Reference proteome</keyword>
<dbReference type="Proteomes" id="UP000236327">
    <property type="component" value="Unassembled WGS sequence"/>
</dbReference>
<feature type="chain" id="PRO_5014335358" description="Secreted protein" evidence="1">
    <location>
        <begin position="19"/>
        <end position="68"/>
    </location>
</feature>
<evidence type="ECO:0008006" key="4">
    <source>
        <dbReference type="Google" id="ProtNLM"/>
    </source>
</evidence>
<accession>A0A2K2FV26</accession>
<sequence length="68" mass="7362">MLIIAQIMRAFLLASATAATLTFLRASNCTTQGRFDLCAQQSGSQPRPRPWLAHGVPGYLSQADGLRD</sequence>
<gene>
    <name evidence="2" type="ORF">A8V01_26135</name>
</gene>
<evidence type="ECO:0000256" key="1">
    <source>
        <dbReference type="SAM" id="SignalP"/>
    </source>
</evidence>